<evidence type="ECO:0000313" key="2">
    <source>
        <dbReference type="EMBL" id="MDX8488001.1"/>
    </source>
</evidence>
<protein>
    <submittedName>
        <fullName evidence="2">Plasmid partitioning protein RepB C-terminal domain-containing protein</fullName>
    </submittedName>
</protein>
<keyword evidence="3" id="KW-1185">Reference proteome</keyword>
<evidence type="ECO:0000259" key="1">
    <source>
        <dbReference type="Pfam" id="PF07506"/>
    </source>
</evidence>
<comment type="caution">
    <text evidence="2">The sequence shown here is derived from an EMBL/GenBank/DDBJ whole genome shotgun (WGS) entry which is preliminary data.</text>
</comment>
<sequence length="272" mass="30685">MTPKRLKREVAYQLLLNNDRRHAGALASDQMRPKMRRSTPEFLKIYDAERTRKRAFIAEVEELEHRLDRIVVTVRLITGDRRFRALLASEGLATMPNTLGLRISGFPPARTSSQPISGEANPISAGEICPEVLSLLRDCTGPAGLFALLRVVLPVRQIEIARLMIARGPVSVNYVKMLVALTPPSFLVKDIHPQPELASLSKDRRAEMVSELAEINRAFLNALDRRGPLSLELITASRYFGRLMDNSKVVRYLARNFPGRFEEFHNLTVLAF</sequence>
<dbReference type="EMBL" id="JAVIIV010000016">
    <property type="protein sequence ID" value="MDX8488001.1"/>
    <property type="molecule type" value="Genomic_DNA"/>
</dbReference>
<name>A0ABU4YMW1_9HYPH</name>
<dbReference type="InterPro" id="IPR011111">
    <property type="entry name" value="Plasmid_RepB"/>
</dbReference>
<dbReference type="RefSeq" id="WP_320293581.1">
    <property type="nucleotide sequence ID" value="NZ_JAVIIU010000001.1"/>
</dbReference>
<dbReference type="Proteomes" id="UP001280156">
    <property type="component" value="Unassembled WGS sequence"/>
</dbReference>
<feature type="domain" description="RepB plasmid partition" evidence="1">
    <location>
        <begin position="125"/>
        <end position="264"/>
    </location>
</feature>
<dbReference type="Pfam" id="PF07506">
    <property type="entry name" value="RepB"/>
    <property type="match status" value="1"/>
</dbReference>
<proteinExistence type="predicted"/>
<organism evidence="2 3">
    <name type="scientific">Mesorhizobium humile</name>
    <dbReference type="NCBI Taxonomy" id="3072313"/>
    <lineage>
        <taxon>Bacteria</taxon>
        <taxon>Pseudomonadati</taxon>
        <taxon>Pseudomonadota</taxon>
        <taxon>Alphaproteobacteria</taxon>
        <taxon>Hyphomicrobiales</taxon>
        <taxon>Phyllobacteriaceae</taxon>
        <taxon>Mesorhizobium</taxon>
    </lineage>
</organism>
<gene>
    <name evidence="2" type="ORF">RFM52_22750</name>
</gene>
<evidence type="ECO:0000313" key="3">
    <source>
        <dbReference type="Proteomes" id="UP001280156"/>
    </source>
</evidence>
<accession>A0ABU4YMW1</accession>
<reference evidence="2 3" key="1">
    <citation type="submission" date="2023-08" db="EMBL/GenBank/DDBJ databases">
        <title>Implementing the SeqCode for naming new Mesorhizobium species isolated from Vachellia karroo root nodules.</title>
        <authorList>
            <person name="Van Lill M."/>
        </authorList>
    </citation>
    <scope>NUCLEOTIDE SEQUENCE [LARGE SCALE GENOMIC DNA]</scope>
    <source>
        <strain evidence="2 3">VK2B</strain>
    </source>
</reference>